<dbReference type="AlphaFoldDB" id="A0A8S1GVW1"/>
<reference evidence="9" key="1">
    <citation type="submission" date="2020-10" db="EMBL/GenBank/DDBJ databases">
        <authorList>
            <person name="Kikuchi T."/>
        </authorList>
    </citation>
    <scope>NUCLEOTIDE SEQUENCE</scope>
    <source>
        <strain evidence="9">NKZ352</strain>
    </source>
</reference>
<protein>
    <recommendedName>
        <fullName evidence="4">Medium-chain acyl-CoA ligase ACSF2, mitochondrial</fullName>
    </recommendedName>
</protein>
<dbReference type="Pfam" id="PF13193">
    <property type="entry name" value="AMP-binding_C"/>
    <property type="match status" value="1"/>
</dbReference>
<comment type="function">
    <text evidence="3">Acyl-CoA synthases catalyze the initial reaction in fatty acid metabolism, by forming a thioester with CoA. Has some preference toward medium-chain substrates. Plays a role in adipocyte differentiation.</text>
</comment>
<dbReference type="PROSITE" id="PS00455">
    <property type="entry name" value="AMP_BINDING"/>
    <property type="match status" value="1"/>
</dbReference>
<organism evidence="9 10">
    <name type="scientific">Caenorhabditis auriculariae</name>
    <dbReference type="NCBI Taxonomy" id="2777116"/>
    <lineage>
        <taxon>Eukaryota</taxon>
        <taxon>Metazoa</taxon>
        <taxon>Ecdysozoa</taxon>
        <taxon>Nematoda</taxon>
        <taxon>Chromadorea</taxon>
        <taxon>Rhabditida</taxon>
        <taxon>Rhabditina</taxon>
        <taxon>Rhabditomorpha</taxon>
        <taxon>Rhabditoidea</taxon>
        <taxon>Rhabditidae</taxon>
        <taxon>Peloderinae</taxon>
        <taxon>Caenorhabditis</taxon>
    </lineage>
</organism>
<dbReference type="InterPro" id="IPR045851">
    <property type="entry name" value="AMP-bd_C_sf"/>
</dbReference>
<comment type="caution">
    <text evidence="9">The sequence shown here is derived from an EMBL/GenBank/DDBJ whole genome shotgun (WGS) entry which is preliminary data.</text>
</comment>
<dbReference type="FunFam" id="3.30.300.30:FF:000008">
    <property type="entry name" value="2,3-dihydroxybenzoate-AMP ligase"/>
    <property type="match status" value="1"/>
</dbReference>
<dbReference type="PANTHER" id="PTHR43201">
    <property type="entry name" value="ACYL-COA SYNTHETASE"/>
    <property type="match status" value="1"/>
</dbReference>
<dbReference type="FunFam" id="3.40.50.12780:FF:000003">
    <property type="entry name" value="Long-chain-fatty-acid--CoA ligase FadD"/>
    <property type="match status" value="1"/>
</dbReference>
<dbReference type="GO" id="GO:0006631">
    <property type="term" value="P:fatty acid metabolic process"/>
    <property type="evidence" value="ECO:0007669"/>
    <property type="project" value="TreeGrafter"/>
</dbReference>
<evidence type="ECO:0000259" key="7">
    <source>
        <dbReference type="Pfam" id="PF00501"/>
    </source>
</evidence>
<evidence type="ECO:0000256" key="3">
    <source>
        <dbReference type="ARBA" id="ARBA00037247"/>
    </source>
</evidence>
<dbReference type="EMBL" id="CAJGYM010000005">
    <property type="protein sequence ID" value="CAD6186873.1"/>
    <property type="molecule type" value="Genomic_DNA"/>
</dbReference>
<accession>A0A8S1GVW1</accession>
<comment type="similarity">
    <text evidence="1">Belongs to the ATP-dependent AMP-binding enzyme family.</text>
</comment>
<dbReference type="InterPro" id="IPR000873">
    <property type="entry name" value="AMP-dep_synth/lig_dom"/>
</dbReference>
<evidence type="ECO:0000256" key="5">
    <source>
        <dbReference type="ARBA" id="ARBA00047319"/>
    </source>
</evidence>
<proteinExistence type="inferred from homology"/>
<dbReference type="SUPFAM" id="SSF56801">
    <property type="entry name" value="Acetyl-CoA synthetase-like"/>
    <property type="match status" value="1"/>
</dbReference>
<evidence type="ECO:0000259" key="8">
    <source>
        <dbReference type="Pfam" id="PF13193"/>
    </source>
</evidence>
<name>A0A8S1GVW1_9PELO</name>
<evidence type="ECO:0000256" key="1">
    <source>
        <dbReference type="ARBA" id="ARBA00006432"/>
    </source>
</evidence>
<evidence type="ECO:0000313" key="9">
    <source>
        <dbReference type="EMBL" id="CAD6186873.1"/>
    </source>
</evidence>
<keyword evidence="2" id="KW-0436">Ligase</keyword>
<dbReference type="Proteomes" id="UP000835052">
    <property type="component" value="Unassembled WGS sequence"/>
</dbReference>
<comment type="catalytic activity">
    <reaction evidence="6">
        <text>a medium-chain fatty acid + ATP + CoA = a medium-chain fatty acyl-CoA + AMP + diphosphate</text>
        <dbReference type="Rhea" id="RHEA:48340"/>
        <dbReference type="ChEBI" id="CHEBI:30616"/>
        <dbReference type="ChEBI" id="CHEBI:33019"/>
        <dbReference type="ChEBI" id="CHEBI:57287"/>
        <dbReference type="ChEBI" id="CHEBI:59558"/>
        <dbReference type="ChEBI" id="CHEBI:90546"/>
        <dbReference type="ChEBI" id="CHEBI:456215"/>
        <dbReference type="EC" id="6.2.1.2"/>
    </reaction>
</comment>
<evidence type="ECO:0000256" key="2">
    <source>
        <dbReference type="ARBA" id="ARBA00022598"/>
    </source>
</evidence>
<feature type="domain" description="AMP-binding enzyme C-terminal" evidence="8">
    <location>
        <begin position="498"/>
        <end position="577"/>
    </location>
</feature>
<keyword evidence="10" id="KW-1185">Reference proteome</keyword>
<gene>
    <name evidence="9" type="ORF">CAUJ_LOCUS2792</name>
</gene>
<sequence>MTFFRVTSKFCRGLQSRLTLSQRALHNPGTNNSYVHGPSTHALKYETLGETLQNAVEATPDKNFVTFSSYDNLKKTYAEFYDDARRMAAGLISLGLVKGDRIGVWGNNYYEWVVMQYACAIGGFVQVNVNPNYMSDELRFVLRKVKVRCLVTPSQHRGRNFLHSVMEVVPEMASGKPGIGAIKSRDMPHLEHIIVYSNDEPVVGAWSFNDVWSNAGSMDVKKLNEFENLIRPDDAVNIQFTSGTTGHPKAATLTHHNINNNGYFVGKRAGWHMNKHNICIPNPLYHCFGCVLGVVAAVNHQQTCVFPSIRYNVKKILESVEREKCTFLFGTPTMFIDIVSSPLLQNHDVSSLKGGFIAGAPCPYALCRKMVDELNMKDIYIIYGSTELSPAVTMSKSSVDTFDRIKSVGHVMPHAEIAIVDESGKTVPKGVRGELWARGYMTMLGYWGDEEKTKKEISQDRWYHTGDTASMNEDETINIVGRSKDMIIRGGENVYPTEIEQFLFQLPYIADAQVVGVPDERYGEAVCVWIRLKEEYVGKIQPEDIRSACKGKIAHYKVPRYVLIKEQQDFPVTATGKIKKFELRKISKELLNLGSVSSHFNENSQ</sequence>
<dbReference type="InterPro" id="IPR042099">
    <property type="entry name" value="ANL_N_sf"/>
</dbReference>
<feature type="domain" description="AMP-dependent synthetase/ligase" evidence="7">
    <location>
        <begin position="53"/>
        <end position="447"/>
    </location>
</feature>
<evidence type="ECO:0000256" key="6">
    <source>
        <dbReference type="ARBA" id="ARBA00048277"/>
    </source>
</evidence>
<dbReference type="Pfam" id="PF00501">
    <property type="entry name" value="AMP-binding"/>
    <property type="match status" value="1"/>
</dbReference>
<dbReference type="InterPro" id="IPR020845">
    <property type="entry name" value="AMP-binding_CS"/>
</dbReference>
<dbReference type="PANTHER" id="PTHR43201:SF24">
    <property type="entry name" value="AMP-BINDING DOMAIN-CONTAINING PROTEIN"/>
    <property type="match status" value="1"/>
</dbReference>
<evidence type="ECO:0000313" key="10">
    <source>
        <dbReference type="Proteomes" id="UP000835052"/>
    </source>
</evidence>
<evidence type="ECO:0000256" key="4">
    <source>
        <dbReference type="ARBA" id="ARBA00039638"/>
    </source>
</evidence>
<dbReference type="GO" id="GO:0031956">
    <property type="term" value="F:medium-chain fatty acid-CoA ligase activity"/>
    <property type="evidence" value="ECO:0007669"/>
    <property type="project" value="UniProtKB-EC"/>
</dbReference>
<comment type="catalytic activity">
    <reaction evidence="5">
        <text>octanoate + ATP + CoA = octanoyl-CoA + AMP + diphosphate</text>
        <dbReference type="Rhea" id="RHEA:33631"/>
        <dbReference type="ChEBI" id="CHEBI:25646"/>
        <dbReference type="ChEBI" id="CHEBI:30616"/>
        <dbReference type="ChEBI" id="CHEBI:33019"/>
        <dbReference type="ChEBI" id="CHEBI:57287"/>
        <dbReference type="ChEBI" id="CHEBI:57386"/>
        <dbReference type="ChEBI" id="CHEBI:456215"/>
    </reaction>
</comment>
<dbReference type="CDD" id="cd05917">
    <property type="entry name" value="FACL_like_2"/>
    <property type="match status" value="1"/>
</dbReference>
<dbReference type="OrthoDB" id="10253115at2759"/>
<dbReference type="InterPro" id="IPR025110">
    <property type="entry name" value="AMP-bd_C"/>
</dbReference>
<dbReference type="Gene3D" id="3.40.50.12780">
    <property type="entry name" value="N-terminal domain of ligase-like"/>
    <property type="match status" value="1"/>
</dbReference>
<dbReference type="Gene3D" id="3.30.300.30">
    <property type="match status" value="1"/>
</dbReference>